<evidence type="ECO:0000313" key="1">
    <source>
        <dbReference type="EMBL" id="QIL45640.1"/>
    </source>
</evidence>
<dbReference type="EMBL" id="CP049886">
    <property type="protein sequence ID" value="QIL45640.1"/>
    <property type="molecule type" value="Genomic_DNA"/>
</dbReference>
<proteinExistence type="predicted"/>
<accession>A0A6G8AKY8</accession>
<evidence type="ECO:0000313" key="2">
    <source>
        <dbReference type="Proteomes" id="UP000500890"/>
    </source>
</evidence>
<sequence length="244" mass="28377">MERINKTQFLDLSVASKQFNHFSEAQVVGYNPLSFETNFMLDQSITLHQTLIINDTNIYASPHKGKCLLADLDGGCLHTHSQKERLLNRTLGFRYRYPLMTSQGIFSPLEKHVWQSGIWLNIMQITTLKSCHDSADCAVTFRNGYQLLLPKSLRAIKRSIKKDLVYSYVYFSFFERLLSDDLGARPKYSSKVSEKAAELSLVIPVEMNLKTYDKMKDELEYIVTQDYFKRMGQPELLEEMQRYN</sequence>
<name>A0A6G8AKY8_9ENTE</name>
<reference evidence="1 2" key="1">
    <citation type="submission" date="2020-03" db="EMBL/GenBank/DDBJ databases">
        <title>Vagococcus sp. nov., isolated from beetles.</title>
        <authorList>
            <person name="Hyun D.-W."/>
            <person name="Bae J.-W."/>
        </authorList>
    </citation>
    <scope>NUCLEOTIDE SEQUENCE [LARGE SCALE GENOMIC DNA]</scope>
    <source>
        <strain evidence="1 2">HDW17A</strain>
    </source>
</reference>
<evidence type="ECO:0008006" key="3">
    <source>
        <dbReference type="Google" id="ProtNLM"/>
    </source>
</evidence>
<organism evidence="1 2">
    <name type="scientific">Vagococcus coleopterorum</name>
    <dbReference type="NCBI Taxonomy" id="2714946"/>
    <lineage>
        <taxon>Bacteria</taxon>
        <taxon>Bacillati</taxon>
        <taxon>Bacillota</taxon>
        <taxon>Bacilli</taxon>
        <taxon>Lactobacillales</taxon>
        <taxon>Enterococcaceae</taxon>
        <taxon>Vagococcus</taxon>
    </lineage>
</organism>
<dbReference type="KEGG" id="vah:G7081_00325"/>
<keyword evidence="2" id="KW-1185">Reference proteome</keyword>
<protein>
    <recommendedName>
        <fullName evidence="3">ComK protein</fullName>
    </recommendedName>
</protein>
<dbReference type="AlphaFoldDB" id="A0A6G8AKY8"/>
<gene>
    <name evidence="1" type="ORF">G7081_00325</name>
</gene>
<dbReference type="RefSeq" id="WP_166006339.1">
    <property type="nucleotide sequence ID" value="NZ_CP049886.1"/>
</dbReference>
<dbReference type="Proteomes" id="UP000500890">
    <property type="component" value="Chromosome"/>
</dbReference>